<dbReference type="OrthoDB" id="2848340at2759"/>
<dbReference type="Proteomes" id="UP001153461">
    <property type="component" value="Unassembled WGS sequence"/>
</dbReference>
<reference evidence="1" key="1">
    <citation type="submission" date="2021-07" db="EMBL/GenBank/DDBJ databases">
        <authorList>
            <person name="Branca A.L. A."/>
        </authorList>
    </citation>
    <scope>NUCLEOTIDE SEQUENCE</scope>
</reference>
<dbReference type="EMBL" id="CAJVNV010000333">
    <property type="protein sequence ID" value="CAG8163225.1"/>
    <property type="molecule type" value="Genomic_DNA"/>
</dbReference>
<proteinExistence type="predicted"/>
<gene>
    <name evidence="1" type="ORF">PNAL_LOCUS6427</name>
</gene>
<protein>
    <submittedName>
        <fullName evidence="1">Uncharacterized protein</fullName>
    </submittedName>
</protein>
<evidence type="ECO:0000313" key="2">
    <source>
        <dbReference type="Proteomes" id="UP001153461"/>
    </source>
</evidence>
<evidence type="ECO:0000313" key="1">
    <source>
        <dbReference type="EMBL" id="CAG8163225.1"/>
    </source>
</evidence>
<name>A0A9W4MV63_PENNA</name>
<comment type="caution">
    <text evidence="1">The sequence shown here is derived from an EMBL/GenBank/DDBJ whole genome shotgun (WGS) entry which is preliminary data.</text>
</comment>
<sequence>MNGSPDDISHLFRFTNLRTLTIHGFRDSLSLEFDKLLIGTSPVECLRLIACGAHEEPLTSVLSLPAALKTLHYDVEQYGWEINYGFPPKYKHWTCAAFMRTLQWQKATLVELAMTRPWDKYKFIDDGPRLDLSEFTSLQTLRIYHAFLCGDGHCPYRVWKGLPHKSGGVRGLLRRYRRHSILMGGS</sequence>
<accession>A0A9W4MV63</accession>
<dbReference type="AlphaFoldDB" id="A0A9W4MV63"/>
<organism evidence="1 2">
    <name type="scientific">Penicillium nalgiovense</name>
    <dbReference type="NCBI Taxonomy" id="60175"/>
    <lineage>
        <taxon>Eukaryota</taxon>
        <taxon>Fungi</taxon>
        <taxon>Dikarya</taxon>
        <taxon>Ascomycota</taxon>
        <taxon>Pezizomycotina</taxon>
        <taxon>Eurotiomycetes</taxon>
        <taxon>Eurotiomycetidae</taxon>
        <taxon>Eurotiales</taxon>
        <taxon>Aspergillaceae</taxon>
        <taxon>Penicillium</taxon>
    </lineage>
</organism>